<gene>
    <name evidence="3" type="ORF">CesoFtcFv8_017413</name>
</gene>
<feature type="region of interest" description="Disordered" evidence="1">
    <location>
        <begin position="21"/>
        <end position="41"/>
    </location>
</feature>
<keyword evidence="2" id="KW-0732">Signal</keyword>
<dbReference type="AlphaFoldDB" id="A0AAN8BJT6"/>
<dbReference type="EMBL" id="JAULUE010002059">
    <property type="protein sequence ID" value="KAK5886375.1"/>
    <property type="molecule type" value="Genomic_DNA"/>
</dbReference>
<feature type="chain" id="PRO_5042934748" description="Secreted protein" evidence="2">
    <location>
        <begin position="24"/>
        <end position="114"/>
    </location>
</feature>
<proteinExistence type="predicted"/>
<evidence type="ECO:0000313" key="3">
    <source>
        <dbReference type="EMBL" id="KAK5886375.1"/>
    </source>
</evidence>
<keyword evidence="4" id="KW-1185">Reference proteome</keyword>
<sequence length="114" mass="12420">MKRQSWMWLREVLFCPAVTEVTGSLSHPSSPSRGREPADVMGTPAGFPASVSLLASISPRLPRHPSPESVIAFSFICIYFPPPFSFHPFSSLRLYSSISSSLLALHPCSAQSEA</sequence>
<evidence type="ECO:0008006" key="5">
    <source>
        <dbReference type="Google" id="ProtNLM"/>
    </source>
</evidence>
<feature type="signal peptide" evidence="2">
    <location>
        <begin position="1"/>
        <end position="23"/>
    </location>
</feature>
<protein>
    <recommendedName>
        <fullName evidence="5">Secreted protein</fullName>
    </recommendedName>
</protein>
<evidence type="ECO:0000313" key="4">
    <source>
        <dbReference type="Proteomes" id="UP001335648"/>
    </source>
</evidence>
<feature type="compositionally biased region" description="Polar residues" evidence="1">
    <location>
        <begin position="21"/>
        <end position="32"/>
    </location>
</feature>
<evidence type="ECO:0000256" key="1">
    <source>
        <dbReference type="SAM" id="MobiDB-lite"/>
    </source>
</evidence>
<dbReference type="Proteomes" id="UP001335648">
    <property type="component" value="Unassembled WGS sequence"/>
</dbReference>
<reference evidence="3 4" key="1">
    <citation type="journal article" date="2023" name="Mol. Biol. Evol.">
        <title>Genomics of Secondarily Temperate Adaptation in the Only Non-Antarctic Icefish.</title>
        <authorList>
            <person name="Rivera-Colon A.G."/>
            <person name="Rayamajhi N."/>
            <person name="Minhas B.F."/>
            <person name="Madrigal G."/>
            <person name="Bilyk K.T."/>
            <person name="Yoon V."/>
            <person name="Hune M."/>
            <person name="Gregory S."/>
            <person name="Cheng C.H.C."/>
            <person name="Catchen J.M."/>
        </authorList>
    </citation>
    <scope>NUCLEOTIDE SEQUENCE [LARGE SCALE GENOMIC DNA]</scope>
    <source>
        <strain evidence="3">JC2023a</strain>
    </source>
</reference>
<comment type="caution">
    <text evidence="3">The sequence shown here is derived from an EMBL/GenBank/DDBJ whole genome shotgun (WGS) entry which is preliminary data.</text>
</comment>
<accession>A0AAN8BJT6</accession>
<name>A0AAN8BJT6_9TELE</name>
<evidence type="ECO:0000256" key="2">
    <source>
        <dbReference type="SAM" id="SignalP"/>
    </source>
</evidence>
<organism evidence="3 4">
    <name type="scientific">Champsocephalus esox</name>
    <name type="common">pike icefish</name>
    <dbReference type="NCBI Taxonomy" id="159716"/>
    <lineage>
        <taxon>Eukaryota</taxon>
        <taxon>Metazoa</taxon>
        <taxon>Chordata</taxon>
        <taxon>Craniata</taxon>
        <taxon>Vertebrata</taxon>
        <taxon>Euteleostomi</taxon>
        <taxon>Actinopterygii</taxon>
        <taxon>Neopterygii</taxon>
        <taxon>Teleostei</taxon>
        <taxon>Neoteleostei</taxon>
        <taxon>Acanthomorphata</taxon>
        <taxon>Eupercaria</taxon>
        <taxon>Perciformes</taxon>
        <taxon>Notothenioidei</taxon>
        <taxon>Channichthyidae</taxon>
        <taxon>Champsocephalus</taxon>
    </lineage>
</organism>